<name>A0A382J2Q7_9ZZZZ</name>
<feature type="domain" description="Response regulatory" evidence="3">
    <location>
        <begin position="1"/>
        <end position="88"/>
    </location>
</feature>
<dbReference type="SUPFAM" id="SSF52172">
    <property type="entry name" value="CheY-like"/>
    <property type="match status" value="1"/>
</dbReference>
<feature type="region of interest" description="Disordered" evidence="2">
    <location>
        <begin position="48"/>
        <end position="69"/>
    </location>
</feature>
<dbReference type="PANTHER" id="PTHR44591:SF23">
    <property type="entry name" value="CHEY SUBFAMILY"/>
    <property type="match status" value="1"/>
</dbReference>
<organism evidence="4">
    <name type="scientific">marine metagenome</name>
    <dbReference type="NCBI Taxonomy" id="408172"/>
    <lineage>
        <taxon>unclassified sequences</taxon>
        <taxon>metagenomes</taxon>
        <taxon>ecological metagenomes</taxon>
    </lineage>
</organism>
<dbReference type="AlphaFoldDB" id="A0A382J2Q7"/>
<protein>
    <recommendedName>
        <fullName evidence="3">Response regulatory domain-containing protein</fullName>
    </recommendedName>
</protein>
<reference evidence="4" key="1">
    <citation type="submission" date="2018-05" db="EMBL/GenBank/DDBJ databases">
        <authorList>
            <person name="Lanie J.A."/>
            <person name="Ng W.-L."/>
            <person name="Kazmierczak K.M."/>
            <person name="Andrzejewski T.M."/>
            <person name="Davidsen T.M."/>
            <person name="Wayne K.J."/>
            <person name="Tettelin H."/>
            <person name="Glass J.I."/>
            <person name="Rusch D."/>
            <person name="Podicherti R."/>
            <person name="Tsui H.-C.T."/>
            <person name="Winkler M.E."/>
        </authorList>
    </citation>
    <scope>NUCLEOTIDE SEQUENCE</scope>
</reference>
<dbReference type="InterPro" id="IPR001789">
    <property type="entry name" value="Sig_transdc_resp-reg_receiver"/>
</dbReference>
<dbReference type="Gene3D" id="3.40.50.2300">
    <property type="match status" value="1"/>
</dbReference>
<dbReference type="CDD" id="cd00156">
    <property type="entry name" value="REC"/>
    <property type="match status" value="1"/>
</dbReference>
<evidence type="ECO:0000313" key="4">
    <source>
        <dbReference type="EMBL" id="SVC06320.1"/>
    </source>
</evidence>
<gene>
    <name evidence="4" type="ORF">METZ01_LOCUS259174</name>
</gene>
<feature type="non-terminal residue" evidence="4">
    <location>
        <position position="122"/>
    </location>
</feature>
<evidence type="ECO:0000256" key="1">
    <source>
        <dbReference type="ARBA" id="ARBA00022553"/>
    </source>
</evidence>
<dbReference type="PANTHER" id="PTHR44591">
    <property type="entry name" value="STRESS RESPONSE REGULATOR PROTEIN 1"/>
    <property type="match status" value="1"/>
</dbReference>
<evidence type="ECO:0000256" key="2">
    <source>
        <dbReference type="SAM" id="MobiDB-lite"/>
    </source>
</evidence>
<feature type="non-terminal residue" evidence="4">
    <location>
        <position position="1"/>
    </location>
</feature>
<dbReference type="InterPro" id="IPR050595">
    <property type="entry name" value="Bact_response_regulator"/>
</dbReference>
<evidence type="ECO:0000259" key="3">
    <source>
        <dbReference type="PROSITE" id="PS50110"/>
    </source>
</evidence>
<dbReference type="PROSITE" id="PS50110">
    <property type="entry name" value="RESPONSE_REGULATORY"/>
    <property type="match status" value="1"/>
</dbReference>
<accession>A0A382J2Q7</accession>
<dbReference type="Pfam" id="PF00072">
    <property type="entry name" value="Response_reg"/>
    <property type="match status" value="1"/>
</dbReference>
<dbReference type="EMBL" id="UINC01071432">
    <property type="protein sequence ID" value="SVC06320.1"/>
    <property type="molecule type" value="Genomic_DNA"/>
</dbReference>
<dbReference type="InterPro" id="IPR011006">
    <property type="entry name" value="CheY-like_superfamily"/>
</dbReference>
<keyword evidence="1" id="KW-0597">Phosphoprotein</keyword>
<dbReference type="GO" id="GO:0000160">
    <property type="term" value="P:phosphorelay signal transduction system"/>
    <property type="evidence" value="ECO:0007669"/>
    <property type="project" value="InterPro"/>
</dbReference>
<proteinExistence type="predicted"/>
<sequence>VYEVADGENALRVVRETPPHLILLDLALPDTEPRRLLRMLKKRAPDADVMLTTRQRRMPSQAEDPEVDDFIEKPVDQSDLISKVRSLEIRRHFLKDVQFIGKNEKVIQMMETVLQIAPTDIR</sequence>